<evidence type="ECO:0000313" key="1">
    <source>
        <dbReference type="EMBL" id="PJZ26918.1"/>
    </source>
</evidence>
<organism evidence="1 2">
    <name type="scientific">Leptospira hartskeerlii</name>
    <dbReference type="NCBI Taxonomy" id="2023177"/>
    <lineage>
        <taxon>Bacteria</taxon>
        <taxon>Pseudomonadati</taxon>
        <taxon>Spirochaetota</taxon>
        <taxon>Spirochaetia</taxon>
        <taxon>Leptospirales</taxon>
        <taxon>Leptospiraceae</taxon>
        <taxon>Leptospira</taxon>
    </lineage>
</organism>
<keyword evidence="2" id="KW-1185">Reference proteome</keyword>
<reference evidence="1 2" key="1">
    <citation type="submission" date="2017-07" db="EMBL/GenBank/DDBJ databases">
        <title>Leptospira spp. isolated from tropical soils.</title>
        <authorList>
            <person name="Thibeaux R."/>
            <person name="Iraola G."/>
            <person name="Ferres I."/>
            <person name="Bierque E."/>
            <person name="Girault D."/>
            <person name="Soupe-Gilbert M.-E."/>
            <person name="Picardeau M."/>
            <person name="Goarant C."/>
        </authorList>
    </citation>
    <scope>NUCLEOTIDE SEQUENCE [LARGE SCALE GENOMIC DNA]</scope>
    <source>
        <strain evidence="1 2">MCA1-C-A1</strain>
    </source>
</reference>
<dbReference type="Proteomes" id="UP000232196">
    <property type="component" value="Unassembled WGS sequence"/>
</dbReference>
<dbReference type="AlphaFoldDB" id="A0A2M9XGU9"/>
<comment type="caution">
    <text evidence="1">The sequence shown here is derived from an EMBL/GenBank/DDBJ whole genome shotgun (WGS) entry which is preliminary data.</text>
</comment>
<gene>
    <name evidence="1" type="ORF">CH357_05400</name>
</gene>
<accession>A0A2M9XGU9</accession>
<protein>
    <submittedName>
        <fullName evidence="1">Uncharacterized protein</fullName>
    </submittedName>
</protein>
<dbReference type="EMBL" id="NPDN01000002">
    <property type="protein sequence ID" value="PJZ26918.1"/>
    <property type="molecule type" value="Genomic_DNA"/>
</dbReference>
<proteinExistence type="predicted"/>
<name>A0A2M9XGU9_9LEPT</name>
<evidence type="ECO:0000313" key="2">
    <source>
        <dbReference type="Proteomes" id="UP000232196"/>
    </source>
</evidence>
<sequence length="59" mass="6766">MQRTGFFLDLGDFRPILELVHCGKPATRKGNRKEKQVCLSGELLLRACPESVDYEQNQE</sequence>